<dbReference type="GeneID" id="35765743"/>
<dbReference type="PANTHER" id="PTHR43072">
    <property type="entry name" value="N-ACETYLTRANSFERASE"/>
    <property type="match status" value="1"/>
</dbReference>
<dbReference type="InterPro" id="IPR000182">
    <property type="entry name" value="GNAT_dom"/>
</dbReference>
<evidence type="ECO:0000313" key="5">
    <source>
        <dbReference type="Proteomes" id="UP000269148"/>
    </source>
</evidence>
<dbReference type="RefSeq" id="WP_003101915.1">
    <property type="nucleotide sequence ID" value="NZ_CP010783.1"/>
</dbReference>
<evidence type="ECO:0000259" key="1">
    <source>
        <dbReference type="PROSITE" id="PS51186"/>
    </source>
</evidence>
<keyword evidence="4" id="KW-1185">Reference proteome</keyword>
<dbReference type="Gene3D" id="3.40.630.30">
    <property type="match status" value="1"/>
</dbReference>
<organism evidence="3 5">
    <name type="scientific">Streptococcus iniae</name>
    <name type="common">Streptococcus shiloi</name>
    <dbReference type="NCBI Taxonomy" id="1346"/>
    <lineage>
        <taxon>Bacteria</taxon>
        <taxon>Bacillati</taxon>
        <taxon>Bacillota</taxon>
        <taxon>Bacilli</taxon>
        <taxon>Lactobacillales</taxon>
        <taxon>Streptococcaceae</taxon>
        <taxon>Streptococcus</taxon>
    </lineage>
</organism>
<dbReference type="CDD" id="cd04301">
    <property type="entry name" value="NAT_SF"/>
    <property type="match status" value="1"/>
</dbReference>
<dbReference type="OrthoDB" id="948250at2"/>
<name>A0A3L8GEV8_STRIN</name>
<dbReference type="KEGG" id="siq:DQ08_08115"/>
<keyword evidence="3" id="KW-0808">Transferase</keyword>
<evidence type="ECO:0000313" key="2">
    <source>
        <dbReference type="EMBL" id="AHY16408.1"/>
    </source>
</evidence>
<evidence type="ECO:0000313" key="4">
    <source>
        <dbReference type="Proteomes" id="UP000025245"/>
    </source>
</evidence>
<protein>
    <submittedName>
        <fullName evidence="2">GNAT family acetyltransferase</fullName>
    </submittedName>
    <submittedName>
        <fullName evidence="3">N-acetyltransferase</fullName>
    </submittedName>
</protein>
<dbReference type="InterPro" id="IPR016181">
    <property type="entry name" value="Acyl_CoA_acyltransferase"/>
</dbReference>
<dbReference type="Pfam" id="PF00583">
    <property type="entry name" value="Acetyltransf_1"/>
    <property type="match status" value="1"/>
</dbReference>
<dbReference type="STRING" id="1346.BMF34_08130"/>
<dbReference type="EMBL" id="CP007586">
    <property type="protein sequence ID" value="AHY16408.1"/>
    <property type="molecule type" value="Genomic_DNA"/>
</dbReference>
<feature type="domain" description="N-acetyltransferase" evidence="1">
    <location>
        <begin position="6"/>
        <end position="173"/>
    </location>
</feature>
<dbReference type="Proteomes" id="UP000025245">
    <property type="component" value="Chromosome"/>
</dbReference>
<reference evidence="2 4" key="1">
    <citation type="journal article" date="2014" name="Genome Announc.">
        <title>Complete Genome Sequence of a Virulent Strain, Streptococcus iniae ISET0901, Isolated from Diseased Tilapia.</title>
        <authorList>
            <person name="Pridgeon J.W."/>
            <person name="Zhang D."/>
            <person name="Zhang L."/>
        </authorList>
    </citation>
    <scope>NUCLEOTIDE SEQUENCE [LARGE SCALE GENOMIC DNA]</scope>
    <source>
        <strain evidence="2 4">ISET0901</strain>
    </source>
</reference>
<proteinExistence type="predicted"/>
<dbReference type="GO" id="GO:0016747">
    <property type="term" value="F:acyltransferase activity, transferring groups other than amino-acyl groups"/>
    <property type="evidence" value="ECO:0007669"/>
    <property type="project" value="InterPro"/>
</dbReference>
<sequence length="176" mass="19835">MPNDNITIQEAELEDAQQLRQFLQKISQETDFITETENISQATEHEIADFIFNQSQEISSICLLLKVEEEIAGLVNITAGSLPSNAHIGELFIAVSKKYQGFGLGSELMTLAMEWAEQTPELLKIAFEVQVRNEVALKLYQGFDFDIEGRRKMGIKSKDGELLDVYLMGKCLTNNK</sequence>
<dbReference type="EMBL" id="QLQD01000074">
    <property type="protein sequence ID" value="RLU55525.1"/>
    <property type="molecule type" value="Genomic_DNA"/>
</dbReference>
<dbReference type="SMR" id="A0A3L8GEV8"/>
<dbReference type="KEGG" id="sio:DW64_08100"/>
<dbReference type="Proteomes" id="UP000269148">
    <property type="component" value="Unassembled WGS sequence"/>
</dbReference>
<gene>
    <name evidence="3" type="ORF">DIY07_08225</name>
    <name evidence="2" type="ORF">DQ08_08115</name>
</gene>
<dbReference type="KEGG" id="siz:SI82_08220"/>
<evidence type="ECO:0000313" key="3">
    <source>
        <dbReference type="EMBL" id="RLU55525.1"/>
    </source>
</evidence>
<accession>A0A3L8GEV8</accession>
<dbReference type="AlphaFoldDB" id="A0A3L8GEV8"/>
<dbReference type="PROSITE" id="PS51186">
    <property type="entry name" value="GNAT"/>
    <property type="match status" value="1"/>
</dbReference>
<reference evidence="3 5" key="2">
    <citation type="submission" date="2018-06" db="EMBL/GenBank/DDBJ databases">
        <title>Mutators as drivers of adaptation in pathogenic bacteria and a risk factor for host jumps and vaccine escape.</title>
        <authorList>
            <person name="Barnes A.C."/>
            <person name="Silayeva O."/>
        </authorList>
    </citation>
    <scope>NUCLEOTIDE SEQUENCE [LARGE SCALE GENOMIC DNA]</scope>
    <source>
        <strain evidence="3 5">QMA0445</strain>
    </source>
</reference>
<dbReference type="SUPFAM" id="SSF55729">
    <property type="entry name" value="Acyl-CoA N-acyltransferases (Nat)"/>
    <property type="match status" value="1"/>
</dbReference>